<comment type="similarity">
    <text evidence="2 11">Belongs to the HPrK/P family.</text>
</comment>
<feature type="binding site" evidence="11">
    <location>
        <begin position="154"/>
        <end position="161"/>
    </location>
    <ligand>
        <name>ATP</name>
        <dbReference type="ChEBI" id="CHEBI:30616"/>
    </ligand>
</feature>
<feature type="active site" description="Proton acceptor; for phosphorylation activity. Proton donor; for dephosphorylation activity" evidence="11">
    <location>
        <position position="178"/>
    </location>
</feature>
<dbReference type="Proteomes" id="UP000531840">
    <property type="component" value="Unassembled WGS sequence"/>
</dbReference>
<dbReference type="Pfam" id="PF02603">
    <property type="entry name" value="Hpr_kinase_N"/>
    <property type="match status" value="1"/>
</dbReference>
<sequence length="310" mass="34832">MTTKLTTKYLIDKLGLELVAGENGIDREIETSDISRPGLELAGYFSYYTPTRVQVLGTTELSFFSLLNDKEKNSRMRMLCTRKTPCIIVSRGQDVPEELLEAAKKYDTPILKSNSITTSLIAKITITLQRELAPDTSVHGVFIEVYGIGMLITGESGIGKSEIALELIKRGHRLIADDRVDIKELDNGILVGRCGSELIKHLLEIRGLGIINVMTLFGTGAVREEKIVNLNVHLESWDKQKQYDRIGLTKEYIKIHDTEIEKKTIPVRPGRNVAIILESAAMNFRLNEMGIDTAKEFENRLLEQIANRED</sequence>
<keyword evidence="11" id="KW-0460">Magnesium</keyword>
<evidence type="ECO:0000256" key="2">
    <source>
        <dbReference type="ARBA" id="ARBA00006883"/>
    </source>
</evidence>
<evidence type="ECO:0000256" key="8">
    <source>
        <dbReference type="ARBA" id="ARBA00023268"/>
    </source>
</evidence>
<evidence type="ECO:0000256" key="3">
    <source>
        <dbReference type="ARBA" id="ARBA00022527"/>
    </source>
</evidence>
<comment type="catalytic activity">
    <reaction evidence="1 11">
        <text>[HPr protein]-L-serine + ATP = [HPr protein]-O-phospho-L-serine + ADP + H(+)</text>
        <dbReference type="Rhea" id="RHEA:46600"/>
        <dbReference type="Rhea" id="RHEA-COMP:11602"/>
        <dbReference type="Rhea" id="RHEA-COMP:11603"/>
        <dbReference type="ChEBI" id="CHEBI:15378"/>
        <dbReference type="ChEBI" id="CHEBI:29999"/>
        <dbReference type="ChEBI" id="CHEBI:30616"/>
        <dbReference type="ChEBI" id="CHEBI:83421"/>
        <dbReference type="ChEBI" id="CHEBI:456216"/>
    </reaction>
</comment>
<keyword evidence="3 11" id="KW-0723">Serine/threonine-protein kinase</keyword>
<gene>
    <name evidence="11" type="primary">hprK</name>
    <name evidence="14" type="ORF">HZY85_03200</name>
</gene>
<comment type="cofactor">
    <cofactor evidence="11">
        <name>Mg(2+)</name>
        <dbReference type="ChEBI" id="CHEBI:18420"/>
    </cofactor>
</comment>
<feature type="binding site" evidence="11">
    <location>
        <position position="204"/>
    </location>
    <ligand>
        <name>Mg(2+)</name>
        <dbReference type="ChEBI" id="CHEBI:18420"/>
    </ligand>
</feature>
<evidence type="ECO:0000256" key="10">
    <source>
        <dbReference type="ARBA" id="ARBA00047657"/>
    </source>
</evidence>
<dbReference type="GO" id="GO:0016301">
    <property type="term" value="F:kinase activity"/>
    <property type="evidence" value="ECO:0007669"/>
    <property type="project" value="UniProtKB-KW"/>
</dbReference>
<dbReference type="EC" id="2.7.11.-" evidence="11"/>
<dbReference type="EMBL" id="JACBYF010000004">
    <property type="protein sequence ID" value="NYS47202.1"/>
    <property type="molecule type" value="Genomic_DNA"/>
</dbReference>
<evidence type="ECO:0000256" key="6">
    <source>
        <dbReference type="ARBA" id="ARBA00022777"/>
    </source>
</evidence>
<evidence type="ECO:0000259" key="12">
    <source>
        <dbReference type="Pfam" id="PF02603"/>
    </source>
</evidence>
<feature type="active site" evidence="11">
    <location>
        <position position="139"/>
    </location>
</feature>
<comment type="catalytic activity">
    <reaction evidence="10 11">
        <text>[HPr protein]-O-phospho-L-serine + phosphate + H(+) = [HPr protein]-L-serine + diphosphate</text>
        <dbReference type="Rhea" id="RHEA:46604"/>
        <dbReference type="Rhea" id="RHEA-COMP:11602"/>
        <dbReference type="Rhea" id="RHEA-COMP:11603"/>
        <dbReference type="ChEBI" id="CHEBI:15378"/>
        <dbReference type="ChEBI" id="CHEBI:29999"/>
        <dbReference type="ChEBI" id="CHEBI:33019"/>
        <dbReference type="ChEBI" id="CHEBI:43474"/>
        <dbReference type="ChEBI" id="CHEBI:83421"/>
    </reaction>
</comment>
<evidence type="ECO:0000313" key="15">
    <source>
        <dbReference type="Proteomes" id="UP000531840"/>
    </source>
</evidence>
<keyword evidence="15" id="KW-1185">Reference proteome</keyword>
<dbReference type="NCBIfam" id="TIGR00679">
    <property type="entry name" value="hpr-ser"/>
    <property type="match status" value="1"/>
</dbReference>
<dbReference type="InterPro" id="IPR011126">
    <property type="entry name" value="Hpr_kin/Pase_Hpr_N"/>
</dbReference>
<evidence type="ECO:0000313" key="14">
    <source>
        <dbReference type="EMBL" id="NYS47202.1"/>
    </source>
</evidence>
<feature type="region of interest" description="Important for the catalytic mechanism of dephosphorylation" evidence="11">
    <location>
        <begin position="266"/>
        <end position="271"/>
    </location>
</feature>
<feature type="binding site" evidence="11">
    <location>
        <position position="161"/>
    </location>
    <ligand>
        <name>Mg(2+)</name>
        <dbReference type="ChEBI" id="CHEBI:18420"/>
    </ligand>
</feature>
<feature type="active site" evidence="11">
    <location>
        <position position="160"/>
    </location>
</feature>
<dbReference type="InterPro" id="IPR011104">
    <property type="entry name" value="Hpr_kin/Pase_C"/>
</dbReference>
<dbReference type="CDD" id="cd01918">
    <property type="entry name" value="HprK_C"/>
    <property type="match status" value="1"/>
</dbReference>
<dbReference type="Gene3D" id="3.40.1390.20">
    <property type="entry name" value="HprK N-terminal domain-like"/>
    <property type="match status" value="1"/>
</dbReference>
<dbReference type="Pfam" id="PF07475">
    <property type="entry name" value="Hpr_kinase_C"/>
    <property type="match status" value="1"/>
</dbReference>
<feature type="domain" description="HPr(Ser) kinase/phosphorylase N-terminal" evidence="12">
    <location>
        <begin position="6"/>
        <end position="128"/>
    </location>
</feature>
<evidence type="ECO:0000256" key="1">
    <source>
        <dbReference type="ARBA" id="ARBA00001120"/>
    </source>
</evidence>
<comment type="subunit">
    <text evidence="11">Homohexamer.</text>
</comment>
<dbReference type="PANTHER" id="PTHR30305">
    <property type="entry name" value="PROTEIN YJDM-RELATED"/>
    <property type="match status" value="1"/>
</dbReference>
<keyword evidence="5 11" id="KW-0547">Nucleotide-binding</keyword>
<keyword evidence="9 11" id="KW-0119">Carbohydrate metabolism</keyword>
<feature type="domain" description="HPr kinase/phosphorylase C-terminal" evidence="13">
    <location>
        <begin position="131"/>
        <end position="300"/>
    </location>
</feature>
<evidence type="ECO:0000256" key="5">
    <source>
        <dbReference type="ARBA" id="ARBA00022741"/>
    </source>
</evidence>
<dbReference type="InterPro" id="IPR003755">
    <property type="entry name" value="HPr(Ser)_kin/Pase"/>
</dbReference>
<reference evidence="14 15" key="1">
    <citation type="submission" date="2020-07" db="EMBL/GenBank/DDBJ databases">
        <title>MOT database genomes.</title>
        <authorList>
            <person name="Joseph S."/>
            <person name="Aduse-Opoku J."/>
            <person name="Hashim A."/>
            <person name="Wade W."/>
            <person name="Curtis M."/>
        </authorList>
    </citation>
    <scope>NUCLEOTIDE SEQUENCE [LARGE SCALE GENOMIC DNA]</scope>
    <source>
        <strain evidence="14 15">CIP 106318</strain>
    </source>
</reference>
<dbReference type="HAMAP" id="MF_01249">
    <property type="entry name" value="HPr_kinase"/>
    <property type="match status" value="1"/>
</dbReference>
<comment type="domain">
    <text evidence="11">The Walker A ATP-binding motif also binds Pi and PPi.</text>
</comment>
<dbReference type="SUPFAM" id="SSF75138">
    <property type="entry name" value="HprK N-terminal domain-like"/>
    <property type="match status" value="1"/>
</dbReference>
<name>A0ABX2T0P4_9BACL</name>
<dbReference type="EC" id="2.7.4.-" evidence="11"/>
<feature type="region of interest" description="Important for the catalytic mechanism of both phosphorylation and dephosphorylation" evidence="11">
    <location>
        <begin position="203"/>
        <end position="212"/>
    </location>
</feature>
<dbReference type="Gene3D" id="3.40.50.300">
    <property type="entry name" value="P-loop containing nucleotide triphosphate hydrolases"/>
    <property type="match status" value="1"/>
</dbReference>
<evidence type="ECO:0000256" key="11">
    <source>
        <dbReference type="HAMAP-Rule" id="MF_01249"/>
    </source>
</evidence>
<evidence type="ECO:0000259" key="13">
    <source>
        <dbReference type="Pfam" id="PF07475"/>
    </source>
</evidence>
<keyword evidence="7 11" id="KW-0067">ATP-binding</keyword>
<dbReference type="InterPro" id="IPR027417">
    <property type="entry name" value="P-loop_NTPase"/>
</dbReference>
<evidence type="ECO:0000256" key="7">
    <source>
        <dbReference type="ARBA" id="ARBA00022840"/>
    </source>
</evidence>
<feature type="active site" evidence="11">
    <location>
        <position position="245"/>
    </location>
</feature>
<dbReference type="InterPro" id="IPR028979">
    <property type="entry name" value="Ser_kin/Pase_Hpr-like_N_sf"/>
</dbReference>
<dbReference type="SUPFAM" id="SSF53795">
    <property type="entry name" value="PEP carboxykinase-like"/>
    <property type="match status" value="1"/>
</dbReference>
<comment type="function">
    <text evidence="11">Catalyzes the ATP- as well as the pyrophosphate-dependent phosphorylation of a specific serine residue in HPr, a phosphocarrier protein of the phosphoenolpyruvate-dependent sugar phosphotransferase system (PTS). HprK/P also catalyzes the pyrophosphate-producing, inorganic phosphate-dependent dephosphorylation (phosphorolysis) of seryl-phosphorylated HPr (P-Ser-HPr). The two antagonistic activities of HprK/P are regulated by several intracellular metabolites, which change their concentration in response to the absence or presence of rapidly metabolisable carbon sources (glucose, fructose, etc.) in the growth medium. Therefore, by controlling the phosphorylation state of HPr, HPrK/P is a sensor enzyme that plays a major role in the regulation of carbon metabolism and sugar transport: it mediates carbon catabolite repression (CCR), and regulates PTS-catalyzed carbohydrate uptake and inducer exclusion.</text>
</comment>
<keyword evidence="6 11" id="KW-0418">Kinase</keyword>
<keyword evidence="11" id="KW-0479">Metal-binding</keyword>
<keyword evidence="8 11" id="KW-0511">Multifunctional enzyme</keyword>
<dbReference type="RefSeq" id="WP_179940814.1">
    <property type="nucleotide sequence ID" value="NZ_JACBYF010000004.1"/>
</dbReference>
<proteinExistence type="inferred from homology"/>
<dbReference type="PANTHER" id="PTHR30305:SF1">
    <property type="entry name" value="HPR KINASE_PHOSPHORYLASE"/>
    <property type="match status" value="1"/>
</dbReference>
<accession>A0ABX2T0P4</accession>
<comment type="caution">
    <text evidence="14">The sequence shown here is derived from an EMBL/GenBank/DDBJ whole genome shotgun (WGS) entry which is preliminary data.</text>
</comment>
<evidence type="ECO:0000256" key="4">
    <source>
        <dbReference type="ARBA" id="ARBA00022679"/>
    </source>
</evidence>
<protein>
    <recommendedName>
        <fullName evidence="11">HPr kinase/phosphorylase</fullName>
        <shortName evidence="11">HPrK/P</shortName>
        <ecNumber evidence="11">2.7.11.-</ecNumber>
        <ecNumber evidence="11">2.7.4.-</ecNumber>
    </recommendedName>
    <alternativeName>
        <fullName evidence="11">HPr(Ser) kinase/phosphorylase</fullName>
    </alternativeName>
</protein>
<evidence type="ECO:0000256" key="9">
    <source>
        <dbReference type="ARBA" id="ARBA00023277"/>
    </source>
</evidence>
<keyword evidence="4 11" id="KW-0808">Transferase</keyword>
<organism evidence="14 15">
    <name type="scientific">Gemelliphila palaticanis</name>
    <dbReference type="NCBI Taxonomy" id="81950"/>
    <lineage>
        <taxon>Bacteria</taxon>
        <taxon>Bacillati</taxon>
        <taxon>Bacillota</taxon>
        <taxon>Bacilli</taxon>
        <taxon>Bacillales</taxon>
        <taxon>Gemellaceae</taxon>
        <taxon>Gemelliphila</taxon>
    </lineage>
</organism>
<comment type="miscellaneous">
    <text evidence="11">Both phosphorylation and phosphorolysis are carried out by the same active site and suggest a common mechanism for both reactions.</text>
</comment>